<comment type="caution">
    <text evidence="27">The sequence shown here is derived from an EMBL/GenBank/DDBJ whole genome shotgun (WGS) entry which is preliminary data.</text>
</comment>
<keyword evidence="14" id="KW-0547">Nucleotide-binding</keyword>
<evidence type="ECO:0000256" key="2">
    <source>
        <dbReference type="ARBA" id="ARBA00001946"/>
    </source>
</evidence>
<dbReference type="GO" id="GO:0000287">
    <property type="term" value="F:magnesium ion binding"/>
    <property type="evidence" value="ECO:0007669"/>
    <property type="project" value="InterPro"/>
</dbReference>
<accession>A0A8K0EBG5</accession>
<dbReference type="PANTHER" id="PTHR12729:SF6">
    <property type="entry name" value="TRNA(HIS) GUANYLYLTRANSFERASE-RELATED"/>
    <property type="match status" value="1"/>
</dbReference>
<dbReference type="EC" id="3.2.1.39" evidence="8"/>
<evidence type="ECO:0000256" key="10">
    <source>
        <dbReference type="ARBA" id="ARBA00022694"/>
    </source>
</evidence>
<evidence type="ECO:0000256" key="1">
    <source>
        <dbReference type="ARBA" id="ARBA00000382"/>
    </source>
</evidence>
<evidence type="ECO:0000256" key="7">
    <source>
        <dbReference type="ARBA" id="ARBA00012511"/>
    </source>
</evidence>
<evidence type="ECO:0000313" key="27">
    <source>
        <dbReference type="EMBL" id="KAF3440482.1"/>
    </source>
</evidence>
<keyword evidence="13 25" id="KW-0732">Signal</keyword>
<gene>
    <name evidence="27" type="ORF">FNV43_RR18766</name>
</gene>
<comment type="catalytic activity">
    <reaction evidence="22">
        <text>a 5'-end ribonucleotide-tRNA(His) + GTP + ATP + H2O = a 5'-end phospho-guanosine-ribonucleotide-tRNA(His) + AMP + 2 diphosphate + H(+)</text>
        <dbReference type="Rhea" id="RHEA:54564"/>
        <dbReference type="Rhea" id="RHEA-COMP:14193"/>
        <dbReference type="Rhea" id="RHEA-COMP:14917"/>
        <dbReference type="ChEBI" id="CHEBI:15377"/>
        <dbReference type="ChEBI" id="CHEBI:15378"/>
        <dbReference type="ChEBI" id="CHEBI:30616"/>
        <dbReference type="ChEBI" id="CHEBI:33019"/>
        <dbReference type="ChEBI" id="CHEBI:37565"/>
        <dbReference type="ChEBI" id="CHEBI:138282"/>
        <dbReference type="ChEBI" id="CHEBI:141847"/>
        <dbReference type="ChEBI" id="CHEBI:456215"/>
        <dbReference type="EC" id="2.7.7.79"/>
    </reaction>
</comment>
<keyword evidence="16" id="KW-0460">Magnesium</keyword>
<feature type="signal peptide" evidence="25">
    <location>
        <begin position="1"/>
        <end position="26"/>
    </location>
</feature>
<comment type="function">
    <text evidence="3">Adds a GMP to the 5'-end of tRNA(His) after transcription and RNase P cleavage.</text>
</comment>
<feature type="chain" id="PRO_5035433140" description="(1-&gt;3)-beta-glucan endohydrolase" evidence="25">
    <location>
        <begin position="27"/>
        <end position="1075"/>
    </location>
</feature>
<dbReference type="InterPro" id="IPR024956">
    <property type="entry name" value="tRNAHis_GuaTrfase_cat"/>
</dbReference>
<sequence length="1075" mass="122532">MTRTGLFLVWTVAMMMVSSDLVGGLGVNWGTMASHTLNPKIVVNMLKDNGIKKVKLFDADPWTVNALAGTDIEVMLAIPNVDLHRFADSYKKAKHWVKENVTKHLQDDAKVIIRYVGVGNEPFLTSYNGSFVHTTFPALENIQKALNEAGYGDKIKATVPLNADVYESSSDKPSDGNFRSDIRDQMVKIVHFLHDNNAPFSVNIYPFLSLYQSDDFPEDFAFFDNNGRSITDKNLRYTNVFDANFDTLVWSLKKAGVPDLKILVGEVGWPTDGHIKANLKLAKRFYDGLLKNLASNKGTPMRPGFIEVYLFGLFDEDMKSIAPGKFERHWGIFRFDGVPKFEMDLTGRGNDKLPVAAKGVVYLENKWCIAKDEVRDFVAAGSEVGFACATADCTSLGWGHSCADLDARGNVSYAFNMYYQTMDQSFEACNFRGMGKIVTTNPSTKDCFFPIQIESGGHRLGFGVFALLTLLAGQKEREIVFNAGKTGVQRQKERENHTTADVVHARKVFDNCSVRRRVAGENHTTADVVHARKVFDNCSVRRRVAVCLVIDMANSKYEYVKSFELEDEVWLPNLIVVRIDGRDFGKFSEVHEFVKPNDEIALNLMNSCAVSVIEQFPDIVFAYGFSDEYSFVLKKTSTFYRRRASKVCSLIVSFFSSEYILKWKEFFLYKELRYAPSFCARVICCASIEVLQAYLSWRQNECHVNNQNDTCIHELVKHGKTEMEAQEFLKGTQKKEKHDLLFEQFGINYEKLSAIVRQGSCIMKTQVEDIVKYTENGVPVKRPKKRPTIVHSKNIAGRSFWNEHPSLLKELGRFMNDIGKVDPDYVRSFQFVNRLLPSTWIVIRIDGCNFHSFSEDHEFVKPNDEQALNLMNSCAVAVITEFQDVVFSYGVSDEYSFVLKKDSQFYQRRASDIVSVIVSFFTSTYVMKWKDFFPQKELKYTPSFDGRAVCYPSTQILQDYLTWRQVDCHINNQYNTCFWELVKSGKSKREAQKFLKGTQTLEKMELLKKFGINDYNSLPAMFLLGSSAFWDKEETSLLHENGASDGNCERKVIIEHCNIIEPDFWNAHPYILGGS</sequence>
<dbReference type="InterPro" id="IPR017853">
    <property type="entry name" value="GH"/>
</dbReference>
<dbReference type="PROSITE" id="PS00587">
    <property type="entry name" value="GLYCOSYL_HYDROL_F17"/>
    <property type="match status" value="1"/>
</dbReference>
<dbReference type="AlphaFoldDB" id="A0A8K0EBG5"/>
<keyword evidence="12" id="KW-0479">Metal-binding</keyword>
<comment type="subcellular location">
    <subcellularLocation>
        <location evidence="4">Nucleus</location>
        <location evidence="4">Nucleoplasm</location>
    </subcellularLocation>
</comment>
<evidence type="ECO:0000256" key="5">
    <source>
        <dbReference type="ARBA" id="ARBA00008773"/>
    </source>
</evidence>
<evidence type="ECO:0000256" key="14">
    <source>
        <dbReference type="ARBA" id="ARBA00022741"/>
    </source>
</evidence>
<evidence type="ECO:0000256" key="9">
    <source>
        <dbReference type="ARBA" id="ARBA00022679"/>
    </source>
</evidence>
<comment type="similarity">
    <text evidence="6">Belongs to the tRNA(His) guanylyltransferase family.</text>
</comment>
<dbReference type="PANTHER" id="PTHR12729">
    <property type="entry name" value="TRNA(HIS) GUANYLYLTRANSFERASE-RELATED"/>
    <property type="match status" value="1"/>
</dbReference>
<evidence type="ECO:0000256" key="19">
    <source>
        <dbReference type="ARBA" id="ARBA00023295"/>
    </source>
</evidence>
<protein>
    <recommendedName>
        <fullName evidence="20">(1-&gt;3)-beta-glucan endohydrolase</fullName>
        <ecNumber evidence="7">2.7.7.79</ecNumber>
        <ecNumber evidence="8">3.2.1.39</ecNumber>
    </recommendedName>
    <alternativeName>
        <fullName evidence="21">Beta-1,3-endoglucanase</fullName>
    </alternativeName>
</protein>
<feature type="domain" description="X8" evidence="26">
    <location>
        <begin position="366"/>
        <end position="449"/>
    </location>
</feature>
<name>A0A8K0EBG5_9ROSA</name>
<dbReference type="Proteomes" id="UP000796880">
    <property type="component" value="Unassembled WGS sequence"/>
</dbReference>
<dbReference type="Pfam" id="PF07983">
    <property type="entry name" value="X8"/>
    <property type="match status" value="1"/>
</dbReference>
<comment type="similarity">
    <text evidence="5 23">Belongs to the glycosyl hydrolase 17 family.</text>
</comment>
<dbReference type="Gene3D" id="3.20.20.80">
    <property type="entry name" value="Glycosidases"/>
    <property type="match status" value="1"/>
</dbReference>
<evidence type="ECO:0000256" key="13">
    <source>
        <dbReference type="ARBA" id="ARBA00022729"/>
    </source>
</evidence>
<dbReference type="InterPro" id="IPR012946">
    <property type="entry name" value="X8"/>
</dbReference>
<keyword evidence="19 24" id="KW-0326">Glycosidase</keyword>
<dbReference type="Pfam" id="PF14413">
    <property type="entry name" value="Thg1C"/>
    <property type="match status" value="2"/>
</dbReference>
<evidence type="ECO:0000256" key="12">
    <source>
        <dbReference type="ARBA" id="ARBA00022723"/>
    </source>
</evidence>
<organism evidence="27 28">
    <name type="scientific">Rhamnella rubrinervis</name>
    <dbReference type="NCBI Taxonomy" id="2594499"/>
    <lineage>
        <taxon>Eukaryota</taxon>
        <taxon>Viridiplantae</taxon>
        <taxon>Streptophyta</taxon>
        <taxon>Embryophyta</taxon>
        <taxon>Tracheophyta</taxon>
        <taxon>Spermatophyta</taxon>
        <taxon>Magnoliopsida</taxon>
        <taxon>eudicotyledons</taxon>
        <taxon>Gunneridae</taxon>
        <taxon>Pentapetalae</taxon>
        <taxon>rosids</taxon>
        <taxon>fabids</taxon>
        <taxon>Rosales</taxon>
        <taxon>Rhamnaceae</taxon>
        <taxon>rhamnoid group</taxon>
        <taxon>Rhamneae</taxon>
        <taxon>Rhamnella</taxon>
    </lineage>
</organism>
<dbReference type="SUPFAM" id="SSF51445">
    <property type="entry name" value="(Trans)glycosidases"/>
    <property type="match status" value="1"/>
</dbReference>
<dbReference type="EC" id="2.7.7.79" evidence="7"/>
<dbReference type="Gene3D" id="3.30.70.3000">
    <property type="match status" value="2"/>
</dbReference>
<dbReference type="GO" id="GO:0005654">
    <property type="term" value="C:nucleoplasm"/>
    <property type="evidence" value="ECO:0007669"/>
    <property type="project" value="UniProtKB-SubCell"/>
</dbReference>
<dbReference type="SMART" id="SM00768">
    <property type="entry name" value="X8"/>
    <property type="match status" value="1"/>
</dbReference>
<evidence type="ECO:0000256" key="8">
    <source>
        <dbReference type="ARBA" id="ARBA00012780"/>
    </source>
</evidence>
<dbReference type="OrthoDB" id="62560at2759"/>
<reference evidence="27" key="1">
    <citation type="submission" date="2020-03" db="EMBL/GenBank/DDBJ databases">
        <title>A high-quality chromosome-level genome assembly of a woody plant with both climbing and erect habits, Rhamnella rubrinervis.</title>
        <authorList>
            <person name="Lu Z."/>
            <person name="Yang Y."/>
            <person name="Zhu X."/>
            <person name="Sun Y."/>
        </authorList>
    </citation>
    <scope>NUCLEOTIDE SEQUENCE</scope>
    <source>
        <strain evidence="27">BYM</strain>
        <tissue evidence="27">Leaf</tissue>
    </source>
</reference>
<dbReference type="InterPro" id="IPR025845">
    <property type="entry name" value="Thg1_C_dom"/>
</dbReference>
<keyword evidence="10" id="KW-0819">tRNA processing</keyword>
<dbReference type="GO" id="GO:0008193">
    <property type="term" value="F:tRNA guanylyltransferase activity"/>
    <property type="evidence" value="ECO:0007669"/>
    <property type="project" value="UniProtKB-EC"/>
</dbReference>
<dbReference type="InterPro" id="IPR038469">
    <property type="entry name" value="tRNAHis_GuaTrfase_Thg1_sf"/>
</dbReference>
<evidence type="ECO:0000256" key="20">
    <source>
        <dbReference type="ARBA" id="ARBA00033335"/>
    </source>
</evidence>
<dbReference type="Pfam" id="PF04446">
    <property type="entry name" value="Thg1"/>
    <property type="match status" value="2"/>
</dbReference>
<evidence type="ECO:0000256" key="6">
    <source>
        <dbReference type="ARBA" id="ARBA00010113"/>
    </source>
</evidence>
<evidence type="ECO:0000256" key="16">
    <source>
        <dbReference type="ARBA" id="ARBA00022842"/>
    </source>
</evidence>
<proteinExistence type="inferred from homology"/>
<dbReference type="GO" id="GO:0006400">
    <property type="term" value="P:tRNA modification"/>
    <property type="evidence" value="ECO:0007669"/>
    <property type="project" value="InterPro"/>
</dbReference>
<keyword evidence="28" id="KW-1185">Reference proteome</keyword>
<dbReference type="FunFam" id="3.20.20.80:FF:000008">
    <property type="entry name" value="Glucan endo-1,3-beta-glucosidase 5"/>
    <property type="match status" value="1"/>
</dbReference>
<keyword evidence="15 24" id="KW-0378">Hydrolase</keyword>
<evidence type="ECO:0000256" key="22">
    <source>
        <dbReference type="ARBA" id="ARBA00047281"/>
    </source>
</evidence>
<dbReference type="EMBL" id="VOIH02000008">
    <property type="protein sequence ID" value="KAF3440482.1"/>
    <property type="molecule type" value="Genomic_DNA"/>
</dbReference>
<evidence type="ECO:0000256" key="21">
    <source>
        <dbReference type="ARBA" id="ARBA00033417"/>
    </source>
</evidence>
<dbReference type="GO" id="GO:0005525">
    <property type="term" value="F:GTP binding"/>
    <property type="evidence" value="ECO:0007669"/>
    <property type="project" value="UniProtKB-KW"/>
</dbReference>
<dbReference type="FunFam" id="3.30.70.3000:FF:000002">
    <property type="entry name" value="tRNA(His) guanylyltransferase 1"/>
    <property type="match status" value="2"/>
</dbReference>
<keyword evidence="9" id="KW-0808">Transferase</keyword>
<evidence type="ECO:0000313" key="28">
    <source>
        <dbReference type="Proteomes" id="UP000796880"/>
    </source>
</evidence>
<evidence type="ECO:0000256" key="11">
    <source>
        <dbReference type="ARBA" id="ARBA00022695"/>
    </source>
</evidence>
<dbReference type="Pfam" id="PF00332">
    <property type="entry name" value="Glyco_hydro_17"/>
    <property type="match status" value="1"/>
</dbReference>
<evidence type="ECO:0000259" key="26">
    <source>
        <dbReference type="SMART" id="SM00768"/>
    </source>
</evidence>
<dbReference type="GO" id="GO:0005975">
    <property type="term" value="P:carbohydrate metabolic process"/>
    <property type="evidence" value="ECO:0007669"/>
    <property type="project" value="InterPro"/>
</dbReference>
<evidence type="ECO:0000256" key="23">
    <source>
        <dbReference type="RuleBase" id="RU004335"/>
    </source>
</evidence>
<evidence type="ECO:0000256" key="24">
    <source>
        <dbReference type="RuleBase" id="RU004336"/>
    </source>
</evidence>
<evidence type="ECO:0000256" key="18">
    <source>
        <dbReference type="ARBA" id="ARBA00023242"/>
    </source>
</evidence>
<evidence type="ECO:0000256" key="15">
    <source>
        <dbReference type="ARBA" id="ARBA00022801"/>
    </source>
</evidence>
<keyword evidence="17" id="KW-0342">GTP-binding</keyword>
<comment type="cofactor">
    <cofactor evidence="2">
        <name>Mg(2+)</name>
        <dbReference type="ChEBI" id="CHEBI:18420"/>
    </cofactor>
</comment>
<keyword evidence="11" id="KW-0548">Nucleotidyltransferase</keyword>
<evidence type="ECO:0000256" key="3">
    <source>
        <dbReference type="ARBA" id="ARBA00002939"/>
    </source>
</evidence>
<dbReference type="GO" id="GO:0042973">
    <property type="term" value="F:glucan endo-1,3-beta-D-glucosidase activity"/>
    <property type="evidence" value="ECO:0007669"/>
    <property type="project" value="UniProtKB-EC"/>
</dbReference>
<evidence type="ECO:0000256" key="4">
    <source>
        <dbReference type="ARBA" id="ARBA00004642"/>
    </source>
</evidence>
<keyword evidence="18" id="KW-0539">Nucleus</keyword>
<comment type="catalytic activity">
    <reaction evidence="1">
        <text>Hydrolysis of (1-&gt;3)-beta-D-glucosidic linkages in (1-&gt;3)-beta-D-glucans.</text>
        <dbReference type="EC" id="3.2.1.39"/>
    </reaction>
</comment>
<evidence type="ECO:0000256" key="25">
    <source>
        <dbReference type="SAM" id="SignalP"/>
    </source>
</evidence>
<evidence type="ECO:0000256" key="17">
    <source>
        <dbReference type="ARBA" id="ARBA00023134"/>
    </source>
</evidence>
<dbReference type="InterPro" id="IPR007537">
    <property type="entry name" value="tRNAHis_GuaTrfase_Thg1"/>
</dbReference>
<dbReference type="InterPro" id="IPR000490">
    <property type="entry name" value="Glyco_hydro_17"/>
</dbReference>